<dbReference type="AlphaFoldDB" id="A0A7H1KNP0"/>
<evidence type="ECO:0008006" key="2">
    <source>
        <dbReference type="Google" id="ProtNLM"/>
    </source>
</evidence>
<reference evidence="1" key="1">
    <citation type="submission" date="2020-07" db="EMBL/GenBank/DDBJ databases">
        <title>Unique genomic features of the anaerobic methanotrophic archaea.</title>
        <authorList>
            <person name="Chadwick G.L."/>
            <person name="Skennerton C.T."/>
            <person name="Laso-Perez R."/>
            <person name="Leu A.O."/>
            <person name="Speth D.R."/>
            <person name="Yu H."/>
            <person name="Morgan-Lang C."/>
            <person name="Hatzenpichler R."/>
            <person name="Goudeau D."/>
            <person name="Malmstrom R."/>
            <person name="Brazelton W.J."/>
            <person name="Woyke T."/>
            <person name="Hallam S.J."/>
            <person name="Tyson G.W."/>
            <person name="Wegener G."/>
            <person name="Boetius A."/>
            <person name="Orphan V."/>
        </authorList>
    </citation>
    <scope>NUCLEOTIDE SEQUENCE</scope>
</reference>
<proteinExistence type="predicted"/>
<accession>A0A7H1KNP0</accession>
<dbReference type="EMBL" id="MT776526">
    <property type="protein sequence ID" value="QNT35554.1"/>
    <property type="molecule type" value="Genomic_DNA"/>
</dbReference>
<evidence type="ECO:0000313" key="1">
    <source>
        <dbReference type="EMBL" id="QNT35554.1"/>
    </source>
</evidence>
<gene>
    <name evidence="1" type="ORF">HCAOCCDF_00001</name>
</gene>
<sequence>MHDKLDIQRAESVFDRIRNGGIEIEIDSSSPLGSAGFSGGRELLSPDRPDRSIIRMLKNRIMNDRVILFCVHCRKWVSRRRVKRVPDTPECPLCGSRMIAALKPWEEEEIVIVQKRRDEEKKRAKRVYRNANLVLSHGKTAVIALAARGVGPDTASRIIRKLRVSEDEFYADIFEAERTYVRTKRFWD</sequence>
<organism evidence="1">
    <name type="scientific">uncultured Methanosarcinales archaeon</name>
    <dbReference type="NCBI Taxonomy" id="183757"/>
    <lineage>
        <taxon>Archaea</taxon>
        <taxon>Methanobacteriati</taxon>
        <taxon>Methanobacteriota</taxon>
        <taxon>Stenosarchaea group</taxon>
        <taxon>Methanomicrobia</taxon>
        <taxon>Methanosarcinales</taxon>
        <taxon>environmental samples</taxon>
    </lineage>
</organism>
<protein>
    <recommendedName>
        <fullName evidence="2">DEAD/H associated domain-containing protein</fullName>
    </recommendedName>
</protein>
<name>A0A7H1KNP0_9EURY</name>